<accession>A0A1H5IXX7</accession>
<dbReference type="Proteomes" id="UP000183407">
    <property type="component" value="Unassembled WGS sequence"/>
</dbReference>
<reference evidence="2" key="1">
    <citation type="submission" date="2016-10" db="EMBL/GenBank/DDBJ databases">
        <authorList>
            <person name="Varghese N."/>
        </authorList>
    </citation>
    <scope>NUCLEOTIDE SEQUENCE [LARGE SCALE GENOMIC DNA]</scope>
    <source>
        <strain evidence="2">DSM 44719</strain>
    </source>
</reference>
<organism evidence="1 2">
    <name type="scientific">Rhodococcus jostii</name>
    <dbReference type="NCBI Taxonomy" id="132919"/>
    <lineage>
        <taxon>Bacteria</taxon>
        <taxon>Bacillati</taxon>
        <taxon>Actinomycetota</taxon>
        <taxon>Actinomycetes</taxon>
        <taxon>Mycobacteriales</taxon>
        <taxon>Nocardiaceae</taxon>
        <taxon>Rhodococcus</taxon>
    </lineage>
</organism>
<proteinExistence type="predicted"/>
<gene>
    <name evidence="1" type="ORF">SAMN04490220_7863</name>
</gene>
<sequence length="38" mass="4128">MDDVTVLPASFSGRLYQLRSTQIQHRLRGGAAARLGKG</sequence>
<evidence type="ECO:0000313" key="1">
    <source>
        <dbReference type="EMBL" id="SEE44711.1"/>
    </source>
</evidence>
<name>A0A1H5IXX7_RHOJO</name>
<protein>
    <submittedName>
        <fullName evidence="1">Uncharacterized protein</fullName>
    </submittedName>
</protein>
<evidence type="ECO:0000313" key="2">
    <source>
        <dbReference type="Proteomes" id="UP000183407"/>
    </source>
</evidence>
<dbReference type="EMBL" id="FNTL01000004">
    <property type="protein sequence ID" value="SEE44711.1"/>
    <property type="molecule type" value="Genomic_DNA"/>
</dbReference>
<dbReference type="AlphaFoldDB" id="A0A1H5IXX7"/>